<name>A0A6B4FQZ7_CLOBO</name>
<organism evidence="1 2">
    <name type="scientific">Clostridium botulinum</name>
    <dbReference type="NCBI Taxonomy" id="1491"/>
    <lineage>
        <taxon>Bacteria</taxon>
        <taxon>Bacillati</taxon>
        <taxon>Bacillota</taxon>
        <taxon>Clostridia</taxon>
        <taxon>Eubacteriales</taxon>
        <taxon>Clostridiaceae</taxon>
        <taxon>Clostridium</taxon>
    </lineage>
</organism>
<protein>
    <submittedName>
        <fullName evidence="1">DUF3794 domain-containing protein</fullName>
    </submittedName>
</protein>
<comment type="caution">
    <text evidence="1">The sequence shown here is derived from an EMBL/GenBank/DDBJ whole genome shotgun (WGS) entry which is preliminary data.</text>
</comment>
<accession>A0A6B4FQZ7</accession>
<dbReference type="Proteomes" id="UP000476820">
    <property type="component" value="Unassembled WGS sequence"/>
</dbReference>
<dbReference type="AlphaFoldDB" id="A0A6B4FQZ7"/>
<sequence length="520" mass="59096">MSQIDTIKESIGFEQLIKESNSDCILKEEYLIPDTHPDVQEILTVEARPIIVSKEFVGDKIALEGKVEYTVLYLAREEGLVVNSVSYTEKFSSNIDLNQEEHKIVCELECKVEHIEATIMNERKISIQGVFGIYWEMYKSSEFEFVKDIEGTDDIEILKKTEKINRISANEEVELVGKSNIRVGMDKPQISKILKCSLLLHKKEIKILEDKVYISCYCKLNILYKGDESKEIICIEDDVYLSKEEEVKGVNSEMMYSVSYNIQNNDLMLEEDDLGEVRIINNEFMVKANIKVFSKENVDVIKDAYCPNFPIELKKEEYELGAIQGTNSSEIIIKDNIALNENNLIPDQIICSNGTILISDKQVETDKVIVEGTLKVDVLYKTSDQDKYLANVKAEIPFNSIIDMQGAKKGMKAIIKCNIESLDATIEANTIAIKASAMLCAKVCYEVKKQFICDVIEQEGEVLEKKSSVTIYVVGEEDTLWDLAKKYNTTVDDLIKINDMEDQEDIECGKKLIIPGRAVF</sequence>
<dbReference type="Pfam" id="PF01476">
    <property type="entry name" value="LysM"/>
    <property type="match status" value="1"/>
</dbReference>
<dbReference type="EMBL" id="SWOV01000025">
    <property type="protein sequence ID" value="NFF88250.1"/>
    <property type="molecule type" value="Genomic_DNA"/>
</dbReference>
<evidence type="ECO:0000313" key="2">
    <source>
        <dbReference type="Proteomes" id="UP000476820"/>
    </source>
</evidence>
<dbReference type="InterPro" id="IPR024300">
    <property type="entry name" value="SipL_SPOCS_dom"/>
</dbReference>
<reference evidence="1 2" key="1">
    <citation type="submission" date="2019-04" db="EMBL/GenBank/DDBJ databases">
        <title>Genome sequencing of Clostridium botulinum Groups I-IV and Clostridium butyricum.</title>
        <authorList>
            <person name="Brunt J."/>
            <person name="Van Vliet A.H.M."/>
            <person name="Stringer S.C."/>
            <person name="Carter A.T."/>
            <person name="Peck M.W."/>
        </authorList>
    </citation>
    <scope>NUCLEOTIDE SEQUENCE [LARGE SCALE GENOMIC DNA]</scope>
    <source>
        <strain evidence="1 2">1605</strain>
    </source>
</reference>
<dbReference type="SUPFAM" id="SSF54106">
    <property type="entry name" value="LysM domain"/>
    <property type="match status" value="1"/>
</dbReference>
<evidence type="ECO:0000313" key="1">
    <source>
        <dbReference type="EMBL" id="NFF88250.1"/>
    </source>
</evidence>
<dbReference type="CDD" id="cd00118">
    <property type="entry name" value="LysM"/>
    <property type="match status" value="1"/>
</dbReference>
<dbReference type="InterPro" id="IPR018392">
    <property type="entry name" value="LysM"/>
</dbReference>
<dbReference type="Pfam" id="PF12673">
    <property type="entry name" value="SipL"/>
    <property type="match status" value="3"/>
</dbReference>
<dbReference type="PROSITE" id="PS51782">
    <property type="entry name" value="LYSM"/>
    <property type="match status" value="1"/>
</dbReference>
<dbReference type="InterPro" id="IPR036779">
    <property type="entry name" value="LysM_dom_sf"/>
</dbReference>
<proteinExistence type="predicted"/>
<dbReference type="RefSeq" id="WP_012451197.1">
    <property type="nucleotide sequence ID" value="NZ_CP010520.1"/>
</dbReference>
<dbReference type="SMART" id="SM00257">
    <property type="entry name" value="LysM"/>
    <property type="match status" value="1"/>
</dbReference>
<gene>
    <name evidence="1" type="ORF">FC774_10260</name>
</gene>
<dbReference type="Gene3D" id="3.10.350.10">
    <property type="entry name" value="LysM domain"/>
    <property type="match status" value="1"/>
</dbReference>